<dbReference type="InterPro" id="IPR046748">
    <property type="entry name" value="HipA_2"/>
</dbReference>
<dbReference type="Pfam" id="PF20613">
    <property type="entry name" value="HipA_2"/>
    <property type="match status" value="1"/>
</dbReference>
<dbReference type="eggNOG" id="ENOG502ZHUA">
    <property type="taxonomic scope" value="Bacteria"/>
</dbReference>
<dbReference type="EMBL" id="CP005385">
    <property type="protein sequence ID" value="AGK03811.1"/>
    <property type="molecule type" value="Genomic_DNA"/>
</dbReference>
<evidence type="ECO:0000313" key="3">
    <source>
        <dbReference type="Proteomes" id="UP000013026"/>
    </source>
</evidence>
<dbReference type="PATRIC" id="fig|504728.9.peg.527"/>
<accession>M9X5A8</accession>
<organism evidence="2 3">
    <name type="scientific">Meiothermus ruber (strain ATCC 35948 / DSM 1279 / VKM B-1258 / 21)</name>
    <name type="common">Thermus ruber</name>
    <dbReference type="NCBI Taxonomy" id="504728"/>
    <lineage>
        <taxon>Bacteria</taxon>
        <taxon>Thermotogati</taxon>
        <taxon>Deinococcota</taxon>
        <taxon>Deinococci</taxon>
        <taxon>Thermales</taxon>
        <taxon>Thermaceae</taxon>
        <taxon>Meiothermus</taxon>
    </lineage>
</organism>
<dbReference type="Proteomes" id="UP000013026">
    <property type="component" value="Chromosome"/>
</dbReference>
<protein>
    <recommendedName>
        <fullName evidence="1">HipA-like kinase domain-containing protein</fullName>
    </recommendedName>
</protein>
<evidence type="ECO:0000313" key="2">
    <source>
        <dbReference type="EMBL" id="AGK03811.1"/>
    </source>
</evidence>
<proteinExistence type="predicted"/>
<reference evidence="2 3" key="1">
    <citation type="submission" date="2013-04" db="EMBL/GenBank/DDBJ databases">
        <authorList>
            <person name="Chin J."/>
            <person name="Alexander D.H."/>
            <person name="Marks P."/>
            <person name="Korlach J."/>
            <person name="Clum A."/>
            <person name="Copeland A."/>
        </authorList>
    </citation>
    <scope>NUCLEOTIDE SEQUENCE [LARGE SCALE GENOMIC DNA]</scope>
    <source>
        <strain evidence="3">ATCC 35948 / DSM 1279 / VKM B-1258 / 21</strain>
    </source>
</reference>
<dbReference type="AlphaFoldDB" id="M9X5A8"/>
<dbReference type="KEGG" id="mre:K649_02545"/>
<feature type="domain" description="HipA-like kinase" evidence="1">
    <location>
        <begin position="46"/>
        <end position="174"/>
    </location>
</feature>
<sequence length="277" mass="30665">MAAQGDEMNYPKAIAHKGPVGYGATLPQIFSVEGLGDCLVKFAQSDHGPKALANELIGFQVADVLGLEHPECGVVEIEAEVLPDDGKLEVTSPSGDRFTFLPGLAFYSRWLPSAQHPTPDDLNTLELANPRMLAGVVVLDLLLGNWDRTAANPNLLLERRGQRRLVVIDLGLAFGGGLWELGNLRDTSFPPLYDPLPYGEDLDRLLRTVNPATDFSSYLGKMSELSRPRLESIVGTIPLEWGISSREREALVDYVCTKARNLPAYLEQRLQKQEWWR</sequence>
<evidence type="ECO:0000259" key="1">
    <source>
        <dbReference type="Pfam" id="PF20613"/>
    </source>
</evidence>
<gene>
    <name evidence="2" type="ORF">K649_02545</name>
</gene>
<dbReference type="STRING" id="504728.K649_02545"/>
<name>M9X5A8_MEIRD</name>